<feature type="transmembrane region" description="Helical" evidence="1">
    <location>
        <begin position="15"/>
        <end position="37"/>
    </location>
</feature>
<organism evidence="2 3">
    <name type="scientific">Karstenula rhodostoma CBS 690.94</name>
    <dbReference type="NCBI Taxonomy" id="1392251"/>
    <lineage>
        <taxon>Eukaryota</taxon>
        <taxon>Fungi</taxon>
        <taxon>Dikarya</taxon>
        <taxon>Ascomycota</taxon>
        <taxon>Pezizomycotina</taxon>
        <taxon>Dothideomycetes</taxon>
        <taxon>Pleosporomycetidae</taxon>
        <taxon>Pleosporales</taxon>
        <taxon>Massarineae</taxon>
        <taxon>Didymosphaeriaceae</taxon>
        <taxon>Karstenula</taxon>
    </lineage>
</organism>
<feature type="transmembrane region" description="Helical" evidence="1">
    <location>
        <begin position="176"/>
        <end position="195"/>
    </location>
</feature>
<name>A0A9P4P7W8_9PLEO</name>
<dbReference type="OrthoDB" id="6612291at2759"/>
<evidence type="ECO:0000313" key="2">
    <source>
        <dbReference type="EMBL" id="KAF2438882.1"/>
    </source>
</evidence>
<accession>A0A9P4P7W8</accession>
<keyword evidence="1" id="KW-1133">Transmembrane helix</keyword>
<evidence type="ECO:0000313" key="3">
    <source>
        <dbReference type="Proteomes" id="UP000799764"/>
    </source>
</evidence>
<reference evidence="2" key="1">
    <citation type="journal article" date="2020" name="Stud. Mycol.">
        <title>101 Dothideomycetes genomes: a test case for predicting lifestyles and emergence of pathogens.</title>
        <authorList>
            <person name="Haridas S."/>
            <person name="Albert R."/>
            <person name="Binder M."/>
            <person name="Bloem J."/>
            <person name="Labutti K."/>
            <person name="Salamov A."/>
            <person name="Andreopoulos B."/>
            <person name="Baker S."/>
            <person name="Barry K."/>
            <person name="Bills G."/>
            <person name="Bluhm B."/>
            <person name="Cannon C."/>
            <person name="Castanera R."/>
            <person name="Culley D."/>
            <person name="Daum C."/>
            <person name="Ezra D."/>
            <person name="Gonzalez J."/>
            <person name="Henrissat B."/>
            <person name="Kuo A."/>
            <person name="Liang C."/>
            <person name="Lipzen A."/>
            <person name="Lutzoni F."/>
            <person name="Magnuson J."/>
            <person name="Mondo S."/>
            <person name="Nolan M."/>
            <person name="Ohm R."/>
            <person name="Pangilinan J."/>
            <person name="Park H.-J."/>
            <person name="Ramirez L."/>
            <person name="Alfaro M."/>
            <person name="Sun H."/>
            <person name="Tritt A."/>
            <person name="Yoshinaga Y."/>
            <person name="Zwiers L.-H."/>
            <person name="Turgeon B."/>
            <person name="Goodwin S."/>
            <person name="Spatafora J."/>
            <person name="Crous P."/>
            <person name="Grigoriev I."/>
        </authorList>
    </citation>
    <scope>NUCLEOTIDE SEQUENCE</scope>
    <source>
        <strain evidence="2">CBS 690.94</strain>
    </source>
</reference>
<keyword evidence="3" id="KW-1185">Reference proteome</keyword>
<sequence>MTGPTPTQDIGGWRIAWGFKFCLAYSCAVIAIAQIYLGLEQGVFSDIDTLDALFWSRPGPYFSLLNNSTYQLHFRTCHRRHPIGKIRTPQVVLDNVCLAEISGIILLTSHNRWQMVVGRVIGMELALVLARVIGGTSTLSGDKACRIPRGLLFVIPTLLFLWGLPSHAKTASVLKLDMKTGIIAMMTVFIFSFSIDYAPPSHVIAVEIPAQHLRNKIYAVGAVFNITI</sequence>
<gene>
    <name evidence="2" type="ORF">P171DRAFT_490918</name>
</gene>
<keyword evidence="1" id="KW-0472">Membrane</keyword>
<dbReference type="AlphaFoldDB" id="A0A9P4P7W8"/>
<protein>
    <submittedName>
        <fullName evidence="2">Uncharacterized protein</fullName>
    </submittedName>
</protein>
<feature type="transmembrane region" description="Helical" evidence="1">
    <location>
        <begin position="146"/>
        <end position="164"/>
    </location>
</feature>
<dbReference type="EMBL" id="MU001511">
    <property type="protein sequence ID" value="KAF2438882.1"/>
    <property type="molecule type" value="Genomic_DNA"/>
</dbReference>
<keyword evidence="1" id="KW-0812">Transmembrane</keyword>
<dbReference type="Proteomes" id="UP000799764">
    <property type="component" value="Unassembled WGS sequence"/>
</dbReference>
<evidence type="ECO:0000256" key="1">
    <source>
        <dbReference type="SAM" id="Phobius"/>
    </source>
</evidence>
<comment type="caution">
    <text evidence="2">The sequence shown here is derived from an EMBL/GenBank/DDBJ whole genome shotgun (WGS) entry which is preliminary data.</text>
</comment>
<proteinExistence type="predicted"/>